<dbReference type="RefSeq" id="WP_379519120.1">
    <property type="nucleotide sequence ID" value="NZ_JBHSPA010000047.1"/>
</dbReference>
<feature type="transmembrane region" description="Helical" evidence="1">
    <location>
        <begin position="296"/>
        <end position="317"/>
    </location>
</feature>
<name>A0ABW1CY38_9ACTN</name>
<feature type="transmembrane region" description="Helical" evidence="1">
    <location>
        <begin position="239"/>
        <end position="258"/>
    </location>
</feature>
<feature type="transmembrane region" description="Helical" evidence="1">
    <location>
        <begin position="211"/>
        <end position="232"/>
    </location>
</feature>
<keyword evidence="3" id="KW-1185">Reference proteome</keyword>
<dbReference type="Proteomes" id="UP001596058">
    <property type="component" value="Unassembled WGS sequence"/>
</dbReference>
<protein>
    <submittedName>
        <fullName evidence="2">Uncharacterized protein</fullName>
    </submittedName>
</protein>
<accession>A0ABW1CY38</accession>
<keyword evidence="1" id="KW-1133">Transmembrane helix</keyword>
<dbReference type="EMBL" id="JBHSPA010000047">
    <property type="protein sequence ID" value="MFC5829630.1"/>
    <property type="molecule type" value="Genomic_DNA"/>
</dbReference>
<feature type="transmembrane region" description="Helical" evidence="1">
    <location>
        <begin position="329"/>
        <end position="349"/>
    </location>
</feature>
<feature type="transmembrane region" description="Helical" evidence="1">
    <location>
        <begin position="264"/>
        <end position="284"/>
    </location>
</feature>
<reference evidence="3" key="1">
    <citation type="journal article" date="2019" name="Int. J. Syst. Evol. Microbiol.">
        <title>The Global Catalogue of Microorganisms (GCM) 10K type strain sequencing project: providing services to taxonomists for standard genome sequencing and annotation.</title>
        <authorList>
            <consortium name="The Broad Institute Genomics Platform"/>
            <consortium name="The Broad Institute Genome Sequencing Center for Infectious Disease"/>
            <person name="Wu L."/>
            <person name="Ma J."/>
        </authorList>
    </citation>
    <scope>NUCLEOTIDE SEQUENCE [LARGE SCALE GENOMIC DNA]</scope>
    <source>
        <strain evidence="3">CCUG 53903</strain>
    </source>
</reference>
<evidence type="ECO:0000313" key="2">
    <source>
        <dbReference type="EMBL" id="MFC5829630.1"/>
    </source>
</evidence>
<organism evidence="2 3">
    <name type="scientific">Nonomuraea insulae</name>
    <dbReference type="NCBI Taxonomy" id="1616787"/>
    <lineage>
        <taxon>Bacteria</taxon>
        <taxon>Bacillati</taxon>
        <taxon>Actinomycetota</taxon>
        <taxon>Actinomycetes</taxon>
        <taxon>Streptosporangiales</taxon>
        <taxon>Streptosporangiaceae</taxon>
        <taxon>Nonomuraea</taxon>
    </lineage>
</organism>
<gene>
    <name evidence="2" type="ORF">ACFPZ3_37700</name>
</gene>
<feature type="transmembrane region" description="Helical" evidence="1">
    <location>
        <begin position="94"/>
        <end position="114"/>
    </location>
</feature>
<keyword evidence="1" id="KW-0812">Transmembrane</keyword>
<evidence type="ECO:0000256" key="1">
    <source>
        <dbReference type="SAM" id="Phobius"/>
    </source>
</evidence>
<feature type="transmembrane region" description="Helical" evidence="1">
    <location>
        <begin position="134"/>
        <end position="152"/>
    </location>
</feature>
<evidence type="ECO:0000313" key="3">
    <source>
        <dbReference type="Proteomes" id="UP001596058"/>
    </source>
</evidence>
<feature type="transmembrane region" description="Helical" evidence="1">
    <location>
        <begin position="23"/>
        <end position="42"/>
    </location>
</feature>
<feature type="transmembrane region" description="Helical" evidence="1">
    <location>
        <begin position="164"/>
        <end position="191"/>
    </location>
</feature>
<sequence length="355" mass="37905">MSAITAGAGAVATRERASVGEDLVTMLCSTVMISGLAIDGWAHKNVLDTLEGFFTPYHAVLYLGYGLTAAWTFRLAYRRRDRFPQWWRDGWPEGYRLGAIGALIFFVGGFGDMIWHQTIGIEIGLLPSFSPTHVVATLGGIIMGTSPLRSWWSTGEGGWRAVAGVATMTYAVMGALVLLNYGASIMTVAPAHPYEPALGDYGGIIDTPDEFLVVQGVFSYLITTLLLTVPLLMMHRRRATMFAGTALVLGVSIRLMVINEFPQPHLTVVVGALCAAVLADALLVRLDTVRGPGAPLRLPVAGALYAALVCAGQLAGLHLAAGLRWPPEMWAGTVVLTILLGGLLGGLAARPLEYR</sequence>
<proteinExistence type="predicted"/>
<comment type="caution">
    <text evidence="2">The sequence shown here is derived from an EMBL/GenBank/DDBJ whole genome shotgun (WGS) entry which is preliminary data.</text>
</comment>
<keyword evidence="1" id="KW-0472">Membrane</keyword>
<feature type="transmembrane region" description="Helical" evidence="1">
    <location>
        <begin position="54"/>
        <end position="73"/>
    </location>
</feature>